<dbReference type="EMBL" id="FQZV01000021">
    <property type="protein sequence ID" value="SHJ33748.1"/>
    <property type="molecule type" value="Genomic_DNA"/>
</dbReference>
<keyword evidence="2" id="KW-1185">Reference proteome</keyword>
<evidence type="ECO:0000313" key="1">
    <source>
        <dbReference type="EMBL" id="SHJ33748.1"/>
    </source>
</evidence>
<dbReference type="STRING" id="1121919.SAMN02745975_01854"/>
<dbReference type="PROSITE" id="PS51257">
    <property type="entry name" value="PROKAR_LIPOPROTEIN"/>
    <property type="match status" value="1"/>
</dbReference>
<dbReference type="RefSeq" id="WP_110941004.1">
    <property type="nucleotide sequence ID" value="NZ_FQZV01000021.1"/>
</dbReference>
<evidence type="ECO:0008006" key="3">
    <source>
        <dbReference type="Google" id="ProtNLM"/>
    </source>
</evidence>
<organism evidence="1 2">
    <name type="scientific">Geosporobacter subterraneus DSM 17957</name>
    <dbReference type="NCBI Taxonomy" id="1121919"/>
    <lineage>
        <taxon>Bacteria</taxon>
        <taxon>Bacillati</taxon>
        <taxon>Bacillota</taxon>
        <taxon>Clostridia</taxon>
        <taxon>Peptostreptococcales</taxon>
        <taxon>Thermotaleaceae</taxon>
        <taxon>Geosporobacter</taxon>
    </lineage>
</organism>
<name>A0A1M6IH56_9FIRM</name>
<sequence length="264" mass="30629">MSQRWWIIFILVWSISIGGCSNRLEPNQGTLQTDIKGMLSKEEAIGAVMNLPEIKALKEAGKEIEIKGMHEPTEEEPIWEITIADKDGKVNQTYMLNGYTGEVLESIADHTHDEDIEEMKKDMTDTLKWVFESWQSFHYSSYEPSRLGLAFDVNFRLAYIFDNYDENRELVEKQKITSEVKITEIKDTGMAFNEEDHTLYGQLRVVALYQQQINGEKLAEPVEVLIFSKNHLDSEEGWQITNVDMYKTDQSSNDFEKLFFGFKK</sequence>
<protein>
    <recommendedName>
        <fullName evidence="3">Peptidase propeptide and YPEB domain-containing protein</fullName>
    </recommendedName>
</protein>
<gene>
    <name evidence="1" type="ORF">SAMN02745975_01854</name>
</gene>
<dbReference type="OrthoDB" id="1952018at2"/>
<evidence type="ECO:0000313" key="2">
    <source>
        <dbReference type="Proteomes" id="UP000184536"/>
    </source>
</evidence>
<dbReference type="AlphaFoldDB" id="A0A1M6IH56"/>
<accession>A0A1M6IH56</accession>
<reference evidence="2" key="1">
    <citation type="submission" date="2016-11" db="EMBL/GenBank/DDBJ databases">
        <authorList>
            <person name="Varghese N."/>
            <person name="Submissions S."/>
        </authorList>
    </citation>
    <scope>NUCLEOTIDE SEQUENCE [LARGE SCALE GENOMIC DNA]</scope>
    <source>
        <strain evidence="2">DSM 17957</strain>
    </source>
</reference>
<dbReference type="Proteomes" id="UP000184536">
    <property type="component" value="Unassembled WGS sequence"/>
</dbReference>
<proteinExistence type="predicted"/>